<dbReference type="InterPro" id="IPR001254">
    <property type="entry name" value="Trypsin_dom"/>
</dbReference>
<reference evidence="6" key="1">
    <citation type="journal article" date="2016" name="Ticks Tick Borne Dis.">
        <title>De novo assembly and annotation of the salivary gland transcriptome of Rhipicephalus appendiculatus male and female ticks during blood feeding.</title>
        <authorList>
            <person name="de Castro M.H."/>
            <person name="de Klerk D."/>
            <person name="Pienaar R."/>
            <person name="Latif A.A."/>
            <person name="Rees D.J."/>
            <person name="Mans B.J."/>
        </authorList>
    </citation>
    <scope>NUCLEOTIDE SEQUENCE</scope>
    <source>
        <tissue evidence="6">Salivary glands</tissue>
    </source>
</reference>
<keyword evidence="4" id="KW-0732">Signal</keyword>
<keyword evidence="1" id="KW-1015">Disulfide bond</keyword>
<dbReference type="GO" id="GO:0006508">
    <property type="term" value="P:proteolysis"/>
    <property type="evidence" value="ECO:0007669"/>
    <property type="project" value="UniProtKB-KW"/>
</dbReference>
<evidence type="ECO:0000256" key="4">
    <source>
        <dbReference type="SAM" id="SignalP"/>
    </source>
</evidence>
<dbReference type="FunFam" id="2.40.10.10:FF:000068">
    <property type="entry name" value="transmembrane protease serine 2"/>
    <property type="match status" value="1"/>
</dbReference>
<dbReference type="InterPro" id="IPR033116">
    <property type="entry name" value="TRYPSIN_SER"/>
</dbReference>
<feature type="domain" description="Peptidase S1" evidence="5">
    <location>
        <begin position="43"/>
        <end position="275"/>
    </location>
</feature>
<accession>A0A131Z2B9</accession>
<dbReference type="InterPro" id="IPR018114">
    <property type="entry name" value="TRYPSIN_HIS"/>
</dbReference>
<evidence type="ECO:0000259" key="5">
    <source>
        <dbReference type="PROSITE" id="PS50240"/>
    </source>
</evidence>
<feature type="chain" id="PRO_5007286461" evidence="4">
    <location>
        <begin position="25"/>
        <end position="286"/>
    </location>
</feature>
<dbReference type="PROSITE" id="PS00135">
    <property type="entry name" value="TRYPSIN_SER"/>
    <property type="match status" value="1"/>
</dbReference>
<organism evidence="6">
    <name type="scientific">Rhipicephalus appendiculatus</name>
    <name type="common">Brown ear tick</name>
    <dbReference type="NCBI Taxonomy" id="34631"/>
    <lineage>
        <taxon>Eukaryota</taxon>
        <taxon>Metazoa</taxon>
        <taxon>Ecdysozoa</taxon>
        <taxon>Arthropoda</taxon>
        <taxon>Chelicerata</taxon>
        <taxon>Arachnida</taxon>
        <taxon>Acari</taxon>
        <taxon>Parasitiformes</taxon>
        <taxon>Ixodida</taxon>
        <taxon>Ixodoidea</taxon>
        <taxon>Ixodidae</taxon>
        <taxon>Rhipicephalinae</taxon>
        <taxon>Rhipicephalus</taxon>
        <taxon>Rhipicephalus</taxon>
    </lineage>
</organism>
<dbReference type="PRINTS" id="PR00722">
    <property type="entry name" value="CHYMOTRYPSIN"/>
</dbReference>
<dbReference type="InterPro" id="IPR051487">
    <property type="entry name" value="Ser/Thr_Proteases_Immune/Dev"/>
</dbReference>
<name>A0A131Z2B9_RHIAP</name>
<dbReference type="InterPro" id="IPR001314">
    <property type="entry name" value="Peptidase_S1A"/>
</dbReference>
<dbReference type="InterPro" id="IPR043504">
    <property type="entry name" value="Peptidase_S1_PA_chymotrypsin"/>
</dbReference>
<dbReference type="EMBL" id="GEDV01003615">
    <property type="protein sequence ID" value="JAP84942.1"/>
    <property type="molecule type" value="Transcribed_RNA"/>
</dbReference>
<comment type="similarity">
    <text evidence="2">Belongs to the peptidase S1 family. CLIP subfamily.</text>
</comment>
<dbReference type="Pfam" id="PF00089">
    <property type="entry name" value="Trypsin"/>
    <property type="match status" value="1"/>
</dbReference>
<sequence length="286" mass="31446">MTPIMVKSLIVLSLLLFTLDGLSAQNAIINPEGCGMSSFKTMIVNGTEVIDARYSWMVYLDTYFPTFKLGCGGTIITKRHVLTAAHCFIYNNTYVRKVEVLYGNVDRRRAKKVLASKMLIHKDYDTTFARNDIALLEVKYPFPFGKDVTPICVPMVPVPLVNKDALVAGWGSFYIGGSGVDFLRHTTVAILPEPVCTSLFGNLGYSDARQYCANKRSKGPCNGDSGGPLMIRNKAGRFQQVGIVSYLIGSCGGDYNPQVYTRITAYTDWLTRALSSSAHYTSLGSP</sequence>
<dbReference type="SUPFAM" id="SSF50494">
    <property type="entry name" value="Trypsin-like serine proteases"/>
    <property type="match status" value="1"/>
</dbReference>
<evidence type="ECO:0000256" key="1">
    <source>
        <dbReference type="ARBA" id="ARBA00023157"/>
    </source>
</evidence>
<dbReference type="AlphaFoldDB" id="A0A131Z2B9"/>
<dbReference type="InterPro" id="IPR009003">
    <property type="entry name" value="Peptidase_S1_PA"/>
</dbReference>
<keyword evidence="3" id="KW-0645">Protease</keyword>
<dbReference type="PROSITE" id="PS50240">
    <property type="entry name" value="TRYPSIN_DOM"/>
    <property type="match status" value="1"/>
</dbReference>
<dbReference type="PANTHER" id="PTHR24256">
    <property type="entry name" value="TRYPTASE-RELATED"/>
    <property type="match status" value="1"/>
</dbReference>
<evidence type="ECO:0000256" key="2">
    <source>
        <dbReference type="ARBA" id="ARBA00024195"/>
    </source>
</evidence>
<proteinExistence type="inferred from homology"/>
<evidence type="ECO:0000313" key="6">
    <source>
        <dbReference type="EMBL" id="JAP84942.1"/>
    </source>
</evidence>
<evidence type="ECO:0000256" key="3">
    <source>
        <dbReference type="RuleBase" id="RU363034"/>
    </source>
</evidence>
<dbReference type="CDD" id="cd00190">
    <property type="entry name" value="Tryp_SPc"/>
    <property type="match status" value="1"/>
</dbReference>
<protein>
    <submittedName>
        <fullName evidence="6">Proclotting enzyme</fullName>
    </submittedName>
</protein>
<dbReference type="GO" id="GO:0004252">
    <property type="term" value="F:serine-type endopeptidase activity"/>
    <property type="evidence" value="ECO:0007669"/>
    <property type="project" value="InterPro"/>
</dbReference>
<keyword evidence="3" id="KW-0720">Serine protease</keyword>
<feature type="signal peptide" evidence="4">
    <location>
        <begin position="1"/>
        <end position="24"/>
    </location>
</feature>
<dbReference type="PROSITE" id="PS00134">
    <property type="entry name" value="TRYPSIN_HIS"/>
    <property type="match status" value="1"/>
</dbReference>
<dbReference type="Gene3D" id="2.40.10.10">
    <property type="entry name" value="Trypsin-like serine proteases"/>
    <property type="match status" value="1"/>
</dbReference>
<dbReference type="SMART" id="SM00020">
    <property type="entry name" value="Tryp_SPc"/>
    <property type="match status" value="1"/>
</dbReference>
<keyword evidence="3" id="KW-0378">Hydrolase</keyword>